<feature type="compositionally biased region" description="Polar residues" evidence="1">
    <location>
        <begin position="1078"/>
        <end position="1096"/>
    </location>
</feature>
<feature type="region of interest" description="Disordered" evidence="1">
    <location>
        <begin position="190"/>
        <end position="262"/>
    </location>
</feature>
<organism evidence="2 3">
    <name type="scientific">Sphagnurus paluster</name>
    <dbReference type="NCBI Taxonomy" id="117069"/>
    <lineage>
        <taxon>Eukaryota</taxon>
        <taxon>Fungi</taxon>
        <taxon>Dikarya</taxon>
        <taxon>Basidiomycota</taxon>
        <taxon>Agaricomycotina</taxon>
        <taxon>Agaricomycetes</taxon>
        <taxon>Agaricomycetidae</taxon>
        <taxon>Agaricales</taxon>
        <taxon>Tricholomatineae</taxon>
        <taxon>Lyophyllaceae</taxon>
        <taxon>Sphagnurus</taxon>
    </lineage>
</organism>
<feature type="compositionally biased region" description="Low complexity" evidence="1">
    <location>
        <begin position="194"/>
        <end position="214"/>
    </location>
</feature>
<feature type="compositionally biased region" description="Basic and acidic residues" evidence="1">
    <location>
        <begin position="803"/>
        <end position="861"/>
    </location>
</feature>
<dbReference type="Proteomes" id="UP000717328">
    <property type="component" value="Unassembled WGS sequence"/>
</dbReference>
<feature type="compositionally biased region" description="Pro residues" evidence="1">
    <location>
        <begin position="1104"/>
        <end position="1115"/>
    </location>
</feature>
<feature type="compositionally biased region" description="Pro residues" evidence="1">
    <location>
        <begin position="91"/>
        <end position="104"/>
    </location>
</feature>
<feature type="compositionally biased region" description="Polar residues" evidence="1">
    <location>
        <begin position="949"/>
        <end position="960"/>
    </location>
</feature>
<feature type="compositionally biased region" description="Polar residues" evidence="1">
    <location>
        <begin position="593"/>
        <end position="602"/>
    </location>
</feature>
<feature type="region of interest" description="Disordered" evidence="1">
    <location>
        <begin position="54"/>
        <end position="142"/>
    </location>
</feature>
<feature type="region of interest" description="Disordered" evidence="1">
    <location>
        <begin position="1061"/>
        <end position="1127"/>
    </location>
</feature>
<feature type="compositionally biased region" description="Polar residues" evidence="1">
    <location>
        <begin position="646"/>
        <end position="671"/>
    </location>
</feature>
<feature type="compositionally biased region" description="Polar residues" evidence="1">
    <location>
        <begin position="698"/>
        <end position="713"/>
    </location>
</feature>
<feature type="compositionally biased region" description="Basic and acidic residues" evidence="1">
    <location>
        <begin position="542"/>
        <end position="555"/>
    </location>
</feature>
<evidence type="ECO:0000313" key="3">
    <source>
        <dbReference type="Proteomes" id="UP000717328"/>
    </source>
</evidence>
<dbReference type="OrthoDB" id="3231532at2759"/>
<feature type="compositionally biased region" description="Polar residues" evidence="1">
    <location>
        <begin position="612"/>
        <end position="624"/>
    </location>
</feature>
<gene>
    <name evidence="2" type="ORF">H0H81_007476</name>
</gene>
<dbReference type="EMBL" id="JABCKI010000002">
    <property type="protein sequence ID" value="KAG5654720.1"/>
    <property type="molecule type" value="Genomic_DNA"/>
</dbReference>
<feature type="region of interest" description="Disordered" evidence="1">
    <location>
        <begin position="462"/>
        <end position="760"/>
    </location>
</feature>
<feature type="region of interest" description="Disordered" evidence="1">
    <location>
        <begin position="306"/>
        <end position="339"/>
    </location>
</feature>
<feature type="compositionally biased region" description="Basic and acidic residues" evidence="1">
    <location>
        <begin position="493"/>
        <end position="503"/>
    </location>
</feature>
<feature type="compositionally biased region" description="Low complexity" evidence="1">
    <location>
        <begin position="227"/>
        <end position="242"/>
    </location>
</feature>
<feature type="compositionally biased region" description="Polar residues" evidence="1">
    <location>
        <begin position="321"/>
        <end position="337"/>
    </location>
</feature>
<dbReference type="AlphaFoldDB" id="A0A9P7KNC6"/>
<proteinExistence type="predicted"/>
<feature type="compositionally biased region" description="Polar residues" evidence="1">
    <location>
        <begin position="740"/>
        <end position="758"/>
    </location>
</feature>
<feature type="compositionally biased region" description="Polar residues" evidence="1">
    <location>
        <begin position="927"/>
        <end position="938"/>
    </location>
</feature>
<feature type="compositionally biased region" description="Basic and acidic residues" evidence="1">
    <location>
        <begin position="54"/>
        <end position="65"/>
    </location>
</feature>
<feature type="compositionally biased region" description="Polar residues" evidence="1">
    <location>
        <begin position="876"/>
        <end position="891"/>
    </location>
</feature>
<sequence length="1144" mass="125638">MEDIRIPIYAAEPYQEASTFSPETLSINNIFVFQSQGKDDSSVPSRDALAAFYKDMERKESEERKPSKHKSNSGMSIWSRKSLKRSATAHPAPPPPPAPKPHPPTTDIDPHDEKRRGEEERDKETNALMSDQSHQLNSPRSIIPNSKELPAWYNKDAWDSVPLPSFKLRYVIHNPVGPRWYKNHHLVPPSETTPAARPPSFFSPSFPPMASSASQERSEDATRLAGPSRTPSNSPLPTPNSSQTRVIDKPRSRKTSTTAHDTVDLLDVTDPWGTNWHHHSPYDIGLSNGQISVDVQDAMHTRSRLSSLTAHGRSKTVIPSPLSQSTSAIHLPQSTDTGAHIPRKLSKRRAPTIANIFGGQSQNAGRNAVSLPTTPMETRPPPGDLPQRMSVAPSNMYSMSLAPSSTSPKKEKRGSMLGRLVKKFSILRKHHPDQGRAERQDDWHHVSTDSVLGNNAARHSFIPERQPSPEKPPFDAVKRVPPPTIDEPTVIDEAPKNSKEADRTSCISLEAPFSIGRLTVANPDSPGSGETTPAQGQLPLPPDKRDIHVNSEFDRPPSPTYSPMLKYSEETLPVLPQKAAPIPAPPLKEHSYETSPLSSSIRPPSVDLHDPSSAQKASTSSPNLAPSVISRKSRVSVNGALPGPSAENSSHLGSQQAKASTSHASETFHASQESKHARPTSLASSVPFPGESLAQRIKSLSTYDNPRLSTVSMLANPPTPYSHDITMPGTPGQPPPPLPSRTSADVTSLSAKNRQTETFRLVRSPSGNVYASNETFVAAGHQWEVVEARDKGKSKLPSSSKDQPARDRDSRTQDSFKDRDSKDRDSKDRDSKHRSSRDHESGHRREKKRESKTNPKPESDSRHRHRTHRETKSGERSTSSTKPTVQETSSAAHDAVRSHRLKDDKERRSEGKKRESASAHVNDKSQHLPSVPTTNATSRPLGRHPSLSARPTSQLPSTDEMNAMRAREAWDMERLWKARSMQGDEINKYTTMPSIPSNQNSPLIGSDISSTGAVYGSSHTAFVASTPFQAPSIYHSMPAAPPPIIYSSPTSMPAVTAQLRSTQKLTSTGKRPHRTSHSRPYSDSAASDQTVYTASSVLRAPNTIPEPRPSNPLPEPPRESTYEIPADSRNSEYWTKYVGVTTSH</sequence>
<name>A0A9P7KNC6_9AGAR</name>
<feature type="compositionally biased region" description="Basic and acidic residues" evidence="1">
    <location>
        <begin position="108"/>
        <end position="125"/>
    </location>
</feature>
<feature type="compositionally biased region" description="Polar residues" evidence="1">
    <location>
        <begin position="127"/>
        <end position="142"/>
    </location>
</feature>
<evidence type="ECO:0000256" key="1">
    <source>
        <dbReference type="SAM" id="MobiDB-lite"/>
    </source>
</evidence>
<accession>A0A9P7KNC6</accession>
<feature type="compositionally biased region" description="Basic and acidic residues" evidence="1">
    <location>
        <begin position="894"/>
        <end position="926"/>
    </location>
</feature>
<keyword evidence="3" id="KW-1185">Reference proteome</keyword>
<protein>
    <submittedName>
        <fullName evidence="2">Uncharacterized protein</fullName>
    </submittedName>
</protein>
<reference evidence="2" key="2">
    <citation type="submission" date="2021-10" db="EMBL/GenBank/DDBJ databases">
        <title>Phylogenomics reveals ancestral predisposition of the termite-cultivated fungus Termitomyces towards a domesticated lifestyle.</title>
        <authorList>
            <person name="Auxier B."/>
            <person name="Grum-Grzhimaylo A."/>
            <person name="Cardenas M.E."/>
            <person name="Lodge J.D."/>
            <person name="Laessoe T."/>
            <person name="Pedersen O."/>
            <person name="Smith M.E."/>
            <person name="Kuyper T.W."/>
            <person name="Franco-Molano E.A."/>
            <person name="Baroni T.J."/>
            <person name="Aanen D.K."/>
        </authorList>
    </citation>
    <scope>NUCLEOTIDE SEQUENCE</scope>
    <source>
        <strain evidence="2">D49</strain>
    </source>
</reference>
<evidence type="ECO:0000313" key="2">
    <source>
        <dbReference type="EMBL" id="KAG5654720.1"/>
    </source>
</evidence>
<reference evidence="2" key="1">
    <citation type="submission" date="2021-02" db="EMBL/GenBank/DDBJ databases">
        <authorList>
            <person name="Nieuwenhuis M."/>
            <person name="Van De Peppel L.J.J."/>
        </authorList>
    </citation>
    <scope>NUCLEOTIDE SEQUENCE</scope>
    <source>
        <strain evidence="2">D49</strain>
    </source>
</reference>
<comment type="caution">
    <text evidence="2">The sequence shown here is derived from an EMBL/GenBank/DDBJ whole genome shotgun (WGS) entry which is preliminary data.</text>
</comment>
<feature type="region of interest" description="Disordered" evidence="1">
    <location>
        <begin position="788"/>
        <end position="960"/>
    </location>
</feature>